<evidence type="ECO:0000313" key="3">
    <source>
        <dbReference type="Proteomes" id="UP001107558"/>
    </source>
</evidence>
<keyword evidence="1" id="KW-1133">Transmembrane helix</keyword>
<reference evidence="2" key="1">
    <citation type="submission" date="2021-03" db="EMBL/GenBank/DDBJ databases">
        <title>Chromosome level genome of the anhydrobiotic midge Polypedilum vanderplanki.</title>
        <authorList>
            <person name="Yoshida Y."/>
            <person name="Kikawada T."/>
            <person name="Gusev O."/>
        </authorList>
    </citation>
    <scope>NUCLEOTIDE SEQUENCE</scope>
    <source>
        <strain evidence="2">NIAS01</strain>
        <tissue evidence="2">Whole body or cell culture</tissue>
    </source>
</reference>
<keyword evidence="3" id="KW-1185">Reference proteome</keyword>
<dbReference type="EMBL" id="JADBJN010000004">
    <property type="protein sequence ID" value="KAG5669047.1"/>
    <property type="molecule type" value="Genomic_DNA"/>
</dbReference>
<keyword evidence="1" id="KW-0472">Membrane</keyword>
<protein>
    <submittedName>
        <fullName evidence="2">Uncharacterized protein</fullName>
    </submittedName>
</protein>
<accession>A0A9J6BHJ6</accession>
<feature type="transmembrane region" description="Helical" evidence="1">
    <location>
        <begin position="220"/>
        <end position="246"/>
    </location>
</feature>
<sequence>MEKLQIIFSFINDGSKSVTLKLTSFYSIIRKCKNFFYLQLDQNSDQKASTKIEKLFQFFILKYQFFGLWPASENQSKYHKVMIISAILLLSILPTILMLFRFTQKSTIEEFMMNLLFAGAFVGQFIVNFRIRFNRQKMVNFVKNFLETVIEQQLAVPYIFLACDKAQKLVNFMTALILITINVQMIVMPLAFGILPIPIFQSSWTVSGIGFGFLWLYELLFYNFAFLTLYNILFSFVIVMLMTAYAEYLSSELQELSSGSGWMNGYKELINCIQIHIHLKKQVDFFLNF</sequence>
<organism evidence="2 3">
    <name type="scientific">Polypedilum vanderplanki</name>
    <name type="common">Sleeping chironomid midge</name>
    <dbReference type="NCBI Taxonomy" id="319348"/>
    <lineage>
        <taxon>Eukaryota</taxon>
        <taxon>Metazoa</taxon>
        <taxon>Ecdysozoa</taxon>
        <taxon>Arthropoda</taxon>
        <taxon>Hexapoda</taxon>
        <taxon>Insecta</taxon>
        <taxon>Pterygota</taxon>
        <taxon>Neoptera</taxon>
        <taxon>Endopterygota</taxon>
        <taxon>Diptera</taxon>
        <taxon>Nematocera</taxon>
        <taxon>Chironomoidea</taxon>
        <taxon>Chironomidae</taxon>
        <taxon>Chironominae</taxon>
        <taxon>Polypedilum</taxon>
        <taxon>Polypedilum</taxon>
    </lineage>
</organism>
<feature type="transmembrane region" description="Helical" evidence="1">
    <location>
        <begin position="112"/>
        <end position="131"/>
    </location>
</feature>
<dbReference type="AlphaFoldDB" id="A0A9J6BHJ6"/>
<evidence type="ECO:0000313" key="2">
    <source>
        <dbReference type="EMBL" id="KAG5669047.1"/>
    </source>
</evidence>
<evidence type="ECO:0000256" key="1">
    <source>
        <dbReference type="SAM" id="Phobius"/>
    </source>
</evidence>
<comment type="caution">
    <text evidence="2">The sequence shown here is derived from an EMBL/GenBank/DDBJ whole genome shotgun (WGS) entry which is preliminary data.</text>
</comment>
<keyword evidence="1" id="KW-0812">Transmembrane</keyword>
<dbReference type="Proteomes" id="UP001107558">
    <property type="component" value="Chromosome 4"/>
</dbReference>
<feature type="transmembrane region" description="Helical" evidence="1">
    <location>
        <begin position="175"/>
        <end position="200"/>
    </location>
</feature>
<gene>
    <name evidence="2" type="ORF">PVAND_016948</name>
</gene>
<feature type="transmembrane region" description="Helical" evidence="1">
    <location>
        <begin position="81"/>
        <end position="100"/>
    </location>
</feature>
<name>A0A9J6BHJ6_POLVA</name>
<proteinExistence type="predicted"/>